<dbReference type="OrthoDB" id="799916at2"/>
<dbReference type="EMBL" id="WJXZ01000001">
    <property type="protein sequence ID" value="MRS60080.1"/>
    <property type="molecule type" value="Genomic_DNA"/>
</dbReference>
<dbReference type="AlphaFoldDB" id="A0A7K0EE06"/>
<name>A0A7K0EE06_9BACT</name>
<evidence type="ECO:0000313" key="3">
    <source>
        <dbReference type="Proteomes" id="UP000441754"/>
    </source>
</evidence>
<organism evidence="2 3">
    <name type="scientific">Larkinella terrae</name>
    <dbReference type="NCBI Taxonomy" id="2025311"/>
    <lineage>
        <taxon>Bacteria</taxon>
        <taxon>Pseudomonadati</taxon>
        <taxon>Bacteroidota</taxon>
        <taxon>Cytophagia</taxon>
        <taxon>Cytophagales</taxon>
        <taxon>Spirosomataceae</taxon>
        <taxon>Larkinella</taxon>
    </lineage>
</organism>
<comment type="caution">
    <text evidence="2">The sequence shown here is derived from an EMBL/GenBank/DDBJ whole genome shotgun (WGS) entry which is preliminary data.</text>
</comment>
<dbReference type="Proteomes" id="UP000441754">
    <property type="component" value="Unassembled WGS sequence"/>
</dbReference>
<evidence type="ECO:0000313" key="2">
    <source>
        <dbReference type="EMBL" id="MRS60080.1"/>
    </source>
</evidence>
<dbReference type="InterPro" id="IPR002716">
    <property type="entry name" value="PIN_dom"/>
</dbReference>
<dbReference type="Pfam" id="PF10130">
    <property type="entry name" value="PIN_2"/>
    <property type="match status" value="1"/>
</dbReference>
<feature type="domain" description="PIN" evidence="1">
    <location>
        <begin position="5"/>
        <end position="134"/>
    </location>
</feature>
<dbReference type="RefSeq" id="WP_154172671.1">
    <property type="nucleotide sequence ID" value="NZ_WJXZ01000001.1"/>
</dbReference>
<evidence type="ECO:0000259" key="1">
    <source>
        <dbReference type="Pfam" id="PF10130"/>
    </source>
</evidence>
<keyword evidence="3" id="KW-1185">Reference proteome</keyword>
<protein>
    <submittedName>
        <fullName evidence="2">Nucleotide-binding protein</fullName>
    </submittedName>
</protein>
<dbReference type="InterPro" id="IPR029060">
    <property type="entry name" value="PIN-like_dom_sf"/>
</dbReference>
<proteinExistence type="predicted"/>
<gene>
    <name evidence="2" type="ORF">GJJ30_02155</name>
</gene>
<reference evidence="2 3" key="1">
    <citation type="journal article" date="2018" name="Antonie Van Leeuwenhoek">
        <title>Larkinella terrae sp. nov., isolated from soil on Jeju Island, South Korea.</title>
        <authorList>
            <person name="Ten L.N."/>
            <person name="Jeon J."/>
            <person name="Park S.J."/>
            <person name="Park S."/>
            <person name="Lee S.Y."/>
            <person name="Kim M.K."/>
            <person name="Jung H.Y."/>
        </authorList>
    </citation>
    <scope>NUCLEOTIDE SEQUENCE [LARGE SCALE GENOMIC DNA]</scope>
    <source>
        <strain evidence="2 3">KCTC 52001</strain>
    </source>
</reference>
<sequence length="150" mass="17594">MRKIIVDTNIIFSCLLNTQGTIGDLIFNSNDIFEFYSNEYMRYEIRKHWAKIKKISKLTDLQLETSYDKLLTKLTFINEGLIPKIIWRKSEVLVADIDEDDIDFVALTKYLKGSLWTGDKILYSALKAKRFRTVYNTAELVKLRDKVAEK</sequence>
<dbReference type="SUPFAM" id="SSF88723">
    <property type="entry name" value="PIN domain-like"/>
    <property type="match status" value="1"/>
</dbReference>
<accession>A0A7K0EE06</accession>